<evidence type="ECO:0000313" key="1">
    <source>
        <dbReference type="EMBL" id="KAG7442631.1"/>
    </source>
</evidence>
<evidence type="ECO:0000313" key="2">
    <source>
        <dbReference type="Proteomes" id="UP000812287"/>
    </source>
</evidence>
<sequence length="319" mass="35499">MNQKTVMTFFVLIRRVGSRDSAARTLSTAPGLYVLHDISQAHLGLSWMANRLLQDDGTLLKKSGPSLRHLASGAKAHNAACRGVPALFYRMSNVTRWNPSIPTAHCILPRIQITVFFKAVLTNEGMRMTCIASRVSPAPETITLQEGGVSVIIEWLTMGFALSRVRKIAVAGQNKTLPTPWGSFDKALWKFFSPCGAALLISWKRSVTRPSTRVCSPRCVRGGLTAELREMDGLRLEDRLPWRGDRPLVPRVVLRILPRRFLCVPIVDFRGLSSLGPATFLVSIIDFEFSAKQKSAQVGLLVVIACDFHSRAHVLRRKW</sequence>
<dbReference type="EMBL" id="MU250550">
    <property type="protein sequence ID" value="KAG7442631.1"/>
    <property type="molecule type" value="Genomic_DNA"/>
</dbReference>
<dbReference type="Proteomes" id="UP000812287">
    <property type="component" value="Unassembled WGS sequence"/>
</dbReference>
<protein>
    <submittedName>
        <fullName evidence="1">Uncharacterized protein</fullName>
    </submittedName>
</protein>
<name>A0A9P7VMF3_9AGAR</name>
<dbReference type="RefSeq" id="XP_043036131.1">
    <property type="nucleotide sequence ID" value="XM_043179465.1"/>
</dbReference>
<accession>A0A9P7VMF3</accession>
<organism evidence="1 2">
    <name type="scientific">Guyanagaster necrorhizus</name>
    <dbReference type="NCBI Taxonomy" id="856835"/>
    <lineage>
        <taxon>Eukaryota</taxon>
        <taxon>Fungi</taxon>
        <taxon>Dikarya</taxon>
        <taxon>Basidiomycota</taxon>
        <taxon>Agaricomycotina</taxon>
        <taxon>Agaricomycetes</taxon>
        <taxon>Agaricomycetidae</taxon>
        <taxon>Agaricales</taxon>
        <taxon>Marasmiineae</taxon>
        <taxon>Physalacriaceae</taxon>
        <taxon>Guyanagaster</taxon>
    </lineage>
</organism>
<reference evidence="1" key="1">
    <citation type="submission" date="2020-11" db="EMBL/GenBank/DDBJ databases">
        <title>Adaptations for nitrogen fixation in a non-lichenized fungal sporocarp promotes dispersal by wood-feeding termites.</title>
        <authorList>
            <consortium name="DOE Joint Genome Institute"/>
            <person name="Koch R.A."/>
            <person name="Yoon G."/>
            <person name="Arayal U."/>
            <person name="Lail K."/>
            <person name="Amirebrahimi M."/>
            <person name="Labutti K."/>
            <person name="Lipzen A."/>
            <person name="Riley R."/>
            <person name="Barry K."/>
            <person name="Henrissat B."/>
            <person name="Grigoriev I.V."/>
            <person name="Herr J.R."/>
            <person name="Aime M.C."/>
        </authorList>
    </citation>
    <scope>NUCLEOTIDE SEQUENCE</scope>
    <source>
        <strain evidence="1">MCA 3950</strain>
    </source>
</reference>
<dbReference type="GeneID" id="66101759"/>
<dbReference type="AlphaFoldDB" id="A0A9P7VMF3"/>
<keyword evidence="2" id="KW-1185">Reference proteome</keyword>
<comment type="caution">
    <text evidence="1">The sequence shown here is derived from an EMBL/GenBank/DDBJ whole genome shotgun (WGS) entry which is preliminary data.</text>
</comment>
<proteinExistence type="predicted"/>
<gene>
    <name evidence="1" type="ORF">BT62DRAFT_1079231</name>
</gene>